<comment type="caution">
    <text evidence="5">The sequence shown here is derived from an EMBL/GenBank/DDBJ whole genome shotgun (WGS) entry which is preliminary data.</text>
</comment>
<evidence type="ECO:0000256" key="4">
    <source>
        <dbReference type="SAM" id="Coils"/>
    </source>
</evidence>
<keyword evidence="4" id="KW-0175">Coiled coil</keyword>
<dbReference type="GO" id="GO:0046961">
    <property type="term" value="F:proton-transporting ATPase activity, rotational mechanism"/>
    <property type="evidence" value="ECO:0007669"/>
    <property type="project" value="InterPro"/>
</dbReference>
<evidence type="ECO:0000256" key="1">
    <source>
        <dbReference type="ARBA" id="ARBA00005850"/>
    </source>
</evidence>
<dbReference type="STRING" id="596327.PORUE0001_0904"/>
<dbReference type="Proteomes" id="UP000003303">
    <property type="component" value="Unassembled WGS sequence"/>
</dbReference>
<evidence type="ECO:0000256" key="2">
    <source>
        <dbReference type="ARBA" id="ARBA00022448"/>
    </source>
</evidence>
<dbReference type="Pfam" id="PF01813">
    <property type="entry name" value="ATP-synt_D"/>
    <property type="match status" value="1"/>
</dbReference>
<organism evidence="5 6">
    <name type="scientific">Porphyromonas uenonis 60-3</name>
    <dbReference type="NCBI Taxonomy" id="596327"/>
    <lineage>
        <taxon>Bacteria</taxon>
        <taxon>Pseudomonadati</taxon>
        <taxon>Bacteroidota</taxon>
        <taxon>Bacteroidia</taxon>
        <taxon>Bacteroidales</taxon>
        <taxon>Porphyromonadaceae</taxon>
        <taxon>Porphyromonas</taxon>
    </lineage>
</organism>
<reference evidence="5 6" key="1">
    <citation type="submission" date="2009-04" db="EMBL/GenBank/DDBJ databases">
        <authorList>
            <person name="Sebastian Y."/>
            <person name="Madupu R."/>
            <person name="Durkin A.S."/>
            <person name="Torralba M."/>
            <person name="Methe B."/>
            <person name="Sutton G.G."/>
            <person name="Strausberg R.L."/>
            <person name="Nelson K.E."/>
        </authorList>
    </citation>
    <scope>NUCLEOTIDE SEQUENCE [LARGE SCALE GENOMIC DNA]</scope>
    <source>
        <strain evidence="5 6">60-3</strain>
    </source>
</reference>
<dbReference type="EC" id="3.6.3.14" evidence="5"/>
<accession>C2MDM5</accession>
<dbReference type="PANTHER" id="PTHR11671">
    <property type="entry name" value="V-TYPE ATP SYNTHASE SUBUNIT D"/>
    <property type="match status" value="1"/>
</dbReference>
<name>C2MDM5_9PORP</name>
<keyword evidence="5" id="KW-0378">Hydrolase</keyword>
<dbReference type="eggNOG" id="COG1394">
    <property type="taxonomic scope" value="Bacteria"/>
</dbReference>
<evidence type="ECO:0000256" key="3">
    <source>
        <dbReference type="ARBA" id="ARBA00023065"/>
    </source>
</evidence>
<comment type="similarity">
    <text evidence="1">Belongs to the V-ATPase D subunit family.</text>
</comment>
<dbReference type="Gene3D" id="1.10.287.3240">
    <property type="match status" value="1"/>
</dbReference>
<keyword evidence="6" id="KW-1185">Reference proteome</keyword>
<evidence type="ECO:0000313" key="6">
    <source>
        <dbReference type="Proteomes" id="UP000003303"/>
    </source>
</evidence>
<dbReference type="OrthoDB" id="9806712at2"/>
<dbReference type="InterPro" id="IPR002699">
    <property type="entry name" value="V_ATPase_D"/>
</dbReference>
<proteinExistence type="inferred from homology"/>
<dbReference type="RefSeq" id="WP_007365953.1">
    <property type="nucleotide sequence ID" value="NZ_ACLR01000203.1"/>
</dbReference>
<keyword evidence="3" id="KW-0406">Ion transport</keyword>
<sequence length="206" mass="23882">MAIKFQYNKTSLQQQQKQLKMRERTLPTIKSKESALRLEVKKARREIDALNEQLEQGIQGYQDMVALWDEFDPTLVSVTDVQLSTKKIAGVVVPVLDNIDYEVKPFSLFSRPSWFAQGVELLKALATLGIEAEFLNLKLEYLEYARRKTTQKVNLFEKVQIPGYKDAILKIKRYLEDEESLSKASQKIMRTNLEIRAAKQKERLAQ</sequence>
<dbReference type="AlphaFoldDB" id="C2MDM5"/>
<evidence type="ECO:0000313" key="5">
    <source>
        <dbReference type="EMBL" id="EEK16195.1"/>
    </source>
</evidence>
<keyword evidence="2" id="KW-0813">Transport</keyword>
<dbReference type="NCBIfam" id="NF002565">
    <property type="entry name" value="PRK02195.1"/>
    <property type="match status" value="1"/>
</dbReference>
<protein>
    <submittedName>
        <fullName evidence="5">V-type ATPase, D subunit</fullName>
        <ecNumber evidence="5">3.6.3.14</ecNumber>
    </submittedName>
</protein>
<gene>
    <name evidence="5" type="ORF">PORUE0001_0904</name>
</gene>
<dbReference type="EMBL" id="ACLR01000203">
    <property type="protein sequence ID" value="EEK16195.1"/>
    <property type="molecule type" value="Genomic_DNA"/>
</dbReference>
<feature type="coiled-coil region" evidence="4">
    <location>
        <begin position="33"/>
        <end position="60"/>
    </location>
</feature>
<dbReference type="GO" id="GO:0016787">
    <property type="term" value="F:hydrolase activity"/>
    <property type="evidence" value="ECO:0007669"/>
    <property type="project" value="UniProtKB-KW"/>
</dbReference>